<dbReference type="EMBL" id="BJWK01000011">
    <property type="protein sequence ID" value="GEM10424.1"/>
    <property type="molecule type" value="Genomic_DNA"/>
</dbReference>
<organism evidence="1 2">
    <name type="scientific">Rhodotorula toruloides</name>
    <name type="common">Yeast</name>
    <name type="synonym">Rhodosporidium toruloides</name>
    <dbReference type="NCBI Taxonomy" id="5286"/>
    <lineage>
        <taxon>Eukaryota</taxon>
        <taxon>Fungi</taxon>
        <taxon>Dikarya</taxon>
        <taxon>Basidiomycota</taxon>
        <taxon>Pucciniomycotina</taxon>
        <taxon>Microbotryomycetes</taxon>
        <taxon>Sporidiobolales</taxon>
        <taxon>Sporidiobolaceae</taxon>
        <taxon>Rhodotorula</taxon>
    </lineage>
</organism>
<protein>
    <submittedName>
        <fullName evidence="1">Uncharacterized protein</fullName>
    </submittedName>
</protein>
<dbReference type="Proteomes" id="UP000321518">
    <property type="component" value="Unassembled WGS sequence"/>
</dbReference>
<accession>A0A511KLR3</accession>
<dbReference type="AlphaFoldDB" id="A0A511KLR3"/>
<reference evidence="1 2" key="1">
    <citation type="submission" date="2019-07" db="EMBL/GenBank/DDBJ databases">
        <title>Rhodotorula toruloides NBRC10032 genome sequencing.</title>
        <authorList>
            <person name="Shida Y."/>
            <person name="Takaku H."/>
            <person name="Ogasawara W."/>
            <person name="Mori K."/>
        </authorList>
    </citation>
    <scope>NUCLEOTIDE SEQUENCE [LARGE SCALE GENOMIC DNA]</scope>
    <source>
        <strain evidence="1 2">NBRC10032</strain>
    </source>
</reference>
<evidence type="ECO:0000313" key="1">
    <source>
        <dbReference type="EMBL" id="GEM10424.1"/>
    </source>
</evidence>
<evidence type="ECO:0000313" key="2">
    <source>
        <dbReference type="Proteomes" id="UP000321518"/>
    </source>
</evidence>
<comment type="caution">
    <text evidence="1">The sequence shown here is derived from an EMBL/GenBank/DDBJ whole genome shotgun (WGS) entry which is preliminary data.</text>
</comment>
<sequence>MGACFRLIASNLRPNPNVLRYDDPYEPTSFALERIAADDPFRLLWPNTKKPSPDKPFLPSLVAPSSFNLLICVMRKRVRRQSPSPKSLIEETSLKNLDATGYTDIVNAVSFPANALHS</sequence>
<proteinExistence type="predicted"/>
<gene>
    <name evidence="1" type="ORF">Rt10032_c11g4441</name>
</gene>
<name>A0A511KLR3_RHOTO</name>